<accession>A0AAW0DP54</accession>
<dbReference type="AlphaFoldDB" id="A0AAW0DP54"/>
<reference evidence="2 3" key="1">
    <citation type="submission" date="2024-01" db="EMBL/GenBank/DDBJ databases">
        <title>A draft genome for a cacao thread blight-causing isolate of Paramarasmius palmivorus.</title>
        <authorList>
            <person name="Baruah I.K."/>
            <person name="Bukari Y."/>
            <person name="Amoako-Attah I."/>
            <person name="Meinhardt L.W."/>
            <person name="Bailey B.A."/>
            <person name="Cohen S.P."/>
        </authorList>
    </citation>
    <scope>NUCLEOTIDE SEQUENCE [LARGE SCALE GENOMIC DNA]</scope>
    <source>
        <strain evidence="2 3">GH-12</strain>
    </source>
</reference>
<sequence length="216" mass="22780">MFGLVRRISNSFIPRPDRPWEEDATSNAPKIGRKRRRSMTDREQDAPMDGSSKKKVRGDTPVVTATDGEGSTPAPQPETEAVKEVTKGVKGVELEDKDKVEPESVPLPDEVAGELDSSSIASTPPPESEATKVEEVAAVANADAVATEAAETDTVTEPQAKDAVEEKEDVATATVSGTEAPTTEASVVEESSEKAEQLSSTAGDAETKQAPTDSQT</sequence>
<protein>
    <submittedName>
        <fullName evidence="2">Uncharacterized protein</fullName>
    </submittedName>
</protein>
<feature type="region of interest" description="Disordered" evidence="1">
    <location>
        <begin position="145"/>
        <end position="216"/>
    </location>
</feature>
<feature type="compositionally biased region" description="Low complexity" evidence="1">
    <location>
        <begin position="145"/>
        <end position="157"/>
    </location>
</feature>
<feature type="compositionally biased region" description="Basic and acidic residues" evidence="1">
    <location>
        <begin position="80"/>
        <end position="102"/>
    </location>
</feature>
<evidence type="ECO:0000313" key="3">
    <source>
        <dbReference type="Proteomes" id="UP001383192"/>
    </source>
</evidence>
<evidence type="ECO:0000256" key="1">
    <source>
        <dbReference type="SAM" id="MobiDB-lite"/>
    </source>
</evidence>
<dbReference type="Proteomes" id="UP001383192">
    <property type="component" value="Unassembled WGS sequence"/>
</dbReference>
<name>A0AAW0DP54_9AGAR</name>
<keyword evidence="3" id="KW-1185">Reference proteome</keyword>
<organism evidence="2 3">
    <name type="scientific">Paramarasmius palmivorus</name>
    <dbReference type="NCBI Taxonomy" id="297713"/>
    <lineage>
        <taxon>Eukaryota</taxon>
        <taxon>Fungi</taxon>
        <taxon>Dikarya</taxon>
        <taxon>Basidiomycota</taxon>
        <taxon>Agaricomycotina</taxon>
        <taxon>Agaricomycetes</taxon>
        <taxon>Agaricomycetidae</taxon>
        <taxon>Agaricales</taxon>
        <taxon>Marasmiineae</taxon>
        <taxon>Marasmiaceae</taxon>
        <taxon>Paramarasmius</taxon>
    </lineage>
</organism>
<evidence type="ECO:0000313" key="2">
    <source>
        <dbReference type="EMBL" id="KAK7053034.1"/>
    </source>
</evidence>
<feature type="region of interest" description="Disordered" evidence="1">
    <location>
        <begin position="1"/>
        <end position="132"/>
    </location>
</feature>
<gene>
    <name evidence="2" type="ORF">VNI00_004355</name>
</gene>
<comment type="caution">
    <text evidence="2">The sequence shown here is derived from an EMBL/GenBank/DDBJ whole genome shotgun (WGS) entry which is preliminary data.</text>
</comment>
<dbReference type="EMBL" id="JAYKXP010000011">
    <property type="protein sequence ID" value="KAK7053034.1"/>
    <property type="molecule type" value="Genomic_DNA"/>
</dbReference>
<feature type="compositionally biased region" description="Polar residues" evidence="1">
    <location>
        <begin position="173"/>
        <end position="183"/>
    </location>
</feature>
<proteinExistence type="predicted"/>